<evidence type="ECO:0000313" key="2">
    <source>
        <dbReference type="EMBL" id="OAF60373.1"/>
    </source>
</evidence>
<reference evidence="2" key="1">
    <citation type="submission" date="2016-03" db="EMBL/GenBank/DDBJ databases">
        <title>Updated assembly of Pseudogymnoascus destructans, the fungus causing white-nose syndrome of bats.</title>
        <authorList>
            <person name="Palmer J.M."/>
            <person name="Drees K.P."/>
            <person name="Foster J.T."/>
            <person name="Lindner D.L."/>
        </authorList>
    </citation>
    <scope>NUCLEOTIDE SEQUENCE [LARGE SCALE GENOMIC DNA]</scope>
    <source>
        <strain evidence="2">20631-21</strain>
    </source>
</reference>
<feature type="compositionally biased region" description="Polar residues" evidence="1">
    <location>
        <begin position="101"/>
        <end position="113"/>
    </location>
</feature>
<feature type="compositionally biased region" description="Basic and acidic residues" evidence="1">
    <location>
        <begin position="114"/>
        <end position="127"/>
    </location>
</feature>
<gene>
    <name evidence="2" type="ORF">VC83_03471</name>
</gene>
<dbReference type="RefSeq" id="XP_024325654.1">
    <property type="nucleotide sequence ID" value="XM_024467117.1"/>
</dbReference>
<dbReference type="VEuPathDB" id="FungiDB:GMDG_06288"/>
<proteinExistence type="predicted"/>
<dbReference type="EMBL" id="KV441391">
    <property type="protein sequence ID" value="OAF60373.1"/>
    <property type="molecule type" value="Genomic_DNA"/>
</dbReference>
<accession>A0A177AGQ5</accession>
<feature type="compositionally biased region" description="Polar residues" evidence="1">
    <location>
        <begin position="241"/>
        <end position="251"/>
    </location>
</feature>
<protein>
    <submittedName>
        <fullName evidence="2">Uncharacterized protein</fullName>
    </submittedName>
</protein>
<dbReference type="OrthoDB" id="3435361at2759"/>
<dbReference type="AlphaFoldDB" id="A0A177AGQ5"/>
<sequence length="530" mass="59165">MCVSAQVLCIGPPHSLPVWWRHAGSDHIPYISFGVVRYSLIIYELSYTYHSYYISLKSKGFTGMSSLEARRTPLKPTDRANRAAKLPGSQGKKTAAHDNPPTKNAQIQNAESRNQARHEYETDKDVAPHADPELFHELVEEPDLVFADDIYALGVTHAGQPDTPPTWVRKTARTATGNAIRQSHQGKRQLRNTDPNVHADPALFHELVEEPDLVFAEDIDALGVTHAGTPDAPRLTRKSRTATSNTRQANQAKRYIRVRRARPNADDLYWDDNLIHEVVEEPEYIFGEDIDALGVPHAGAPNGHPSGNKASRSVGNTAKPPHQPRRYVRVKRAVPPSDDLHWDADVMHEVVEEPDYIFGDDINALGVRHAGIPDPPRHARRTLRVKRVEPSVSDLHWDVDVMHEVVEEPDAVFGEDIDALGVTHAGVPDIPRSTKPTVRKVTKNVTRPVYGSKHRHRRQHADPRLFHELVEEPDAIFGDDIDALGVTHAGVPDDFAKKGIEISVGGVRLNMQATEKETLVTIKFPQQRCN</sequence>
<feature type="compositionally biased region" description="Basic and acidic residues" evidence="1">
    <location>
        <begin position="69"/>
        <end position="81"/>
    </location>
</feature>
<dbReference type="GeneID" id="36286547"/>
<feature type="region of interest" description="Disordered" evidence="1">
    <location>
        <begin position="225"/>
        <end position="252"/>
    </location>
</feature>
<evidence type="ECO:0000256" key="1">
    <source>
        <dbReference type="SAM" id="MobiDB-lite"/>
    </source>
</evidence>
<feature type="compositionally biased region" description="Polar residues" evidence="1">
    <location>
        <begin position="174"/>
        <end position="183"/>
    </location>
</feature>
<organism evidence="2">
    <name type="scientific">Pseudogymnoascus destructans</name>
    <dbReference type="NCBI Taxonomy" id="655981"/>
    <lineage>
        <taxon>Eukaryota</taxon>
        <taxon>Fungi</taxon>
        <taxon>Dikarya</taxon>
        <taxon>Ascomycota</taxon>
        <taxon>Pezizomycotina</taxon>
        <taxon>Leotiomycetes</taxon>
        <taxon>Thelebolales</taxon>
        <taxon>Thelebolaceae</taxon>
        <taxon>Pseudogymnoascus</taxon>
    </lineage>
</organism>
<feature type="region of interest" description="Disordered" evidence="1">
    <location>
        <begin position="174"/>
        <end position="197"/>
    </location>
</feature>
<name>A0A177AGQ5_9PEZI</name>
<feature type="region of interest" description="Disordered" evidence="1">
    <location>
        <begin position="296"/>
        <end position="322"/>
    </location>
</feature>
<feature type="region of interest" description="Disordered" evidence="1">
    <location>
        <begin position="69"/>
        <end position="127"/>
    </location>
</feature>
<dbReference type="Proteomes" id="UP000077154">
    <property type="component" value="Unassembled WGS sequence"/>
</dbReference>